<reference evidence="2" key="1">
    <citation type="journal article" date="2018" name="DNA Res.">
        <title>Multiple hybrid de novo genome assembly of finger millet, an orphan allotetraploid crop.</title>
        <authorList>
            <person name="Hatakeyama M."/>
            <person name="Aluri S."/>
            <person name="Balachadran M.T."/>
            <person name="Sivarajan S.R."/>
            <person name="Patrignani A."/>
            <person name="Gruter S."/>
            <person name="Poveda L."/>
            <person name="Shimizu-Inatsugi R."/>
            <person name="Baeten J."/>
            <person name="Francoijs K.J."/>
            <person name="Nataraja K.N."/>
            <person name="Reddy Y.A.N."/>
            <person name="Phadnis S."/>
            <person name="Ravikumar R.L."/>
            <person name="Schlapbach R."/>
            <person name="Sreeman S.M."/>
            <person name="Shimizu K.K."/>
        </authorList>
    </citation>
    <scope>NUCLEOTIDE SEQUENCE</scope>
</reference>
<evidence type="ECO:0000313" key="3">
    <source>
        <dbReference type="Proteomes" id="UP001054889"/>
    </source>
</evidence>
<organism evidence="2 3">
    <name type="scientific">Eleusine coracana subsp. coracana</name>
    <dbReference type="NCBI Taxonomy" id="191504"/>
    <lineage>
        <taxon>Eukaryota</taxon>
        <taxon>Viridiplantae</taxon>
        <taxon>Streptophyta</taxon>
        <taxon>Embryophyta</taxon>
        <taxon>Tracheophyta</taxon>
        <taxon>Spermatophyta</taxon>
        <taxon>Magnoliopsida</taxon>
        <taxon>Liliopsida</taxon>
        <taxon>Poales</taxon>
        <taxon>Poaceae</taxon>
        <taxon>PACMAD clade</taxon>
        <taxon>Chloridoideae</taxon>
        <taxon>Cynodonteae</taxon>
        <taxon>Eleusininae</taxon>
        <taxon>Eleusine</taxon>
    </lineage>
</organism>
<dbReference type="Pfam" id="PF13963">
    <property type="entry name" value="Transpos_assoc"/>
    <property type="match status" value="1"/>
</dbReference>
<dbReference type="EMBL" id="BQKI01000013">
    <property type="protein sequence ID" value="GJN06951.1"/>
    <property type="molecule type" value="Genomic_DNA"/>
</dbReference>
<keyword evidence="3" id="KW-1185">Reference proteome</keyword>
<gene>
    <name evidence="2" type="primary">ga24733</name>
    <name evidence="2" type="ORF">PR202_ga24733</name>
</gene>
<dbReference type="InterPro" id="IPR029480">
    <property type="entry name" value="Transpos_assoc"/>
</dbReference>
<feature type="domain" description="Transposase-associated" evidence="1">
    <location>
        <begin position="2"/>
        <end position="57"/>
    </location>
</feature>
<name>A0AAV5D9M8_ELECO</name>
<evidence type="ECO:0000313" key="2">
    <source>
        <dbReference type="EMBL" id="GJN06951.1"/>
    </source>
</evidence>
<dbReference type="AlphaFoldDB" id="A0AAV5D9M8"/>
<protein>
    <recommendedName>
        <fullName evidence="1">Transposase-associated domain-containing protein</fullName>
    </recommendedName>
</protein>
<sequence length="199" mass="22362">MNSFIAFAFRNSAVGNKILCPCRVCVNSFWRDASEVHEHLICDGFLKGYKIWTLHGESSSSSVNNDNVDVPEVMEPATEEDDISEFIRDLACGLEDRGDMEDDGSFEPLNNDIEAIRKLAADNSQELYPGCKKYSKLRFLVRLLHIKLFAGWTDRSFDLLVDLLADALPKGSALPKNFYEAKKLVKSVGLGYTSKYCFS</sequence>
<proteinExistence type="predicted"/>
<evidence type="ECO:0000259" key="1">
    <source>
        <dbReference type="Pfam" id="PF13963"/>
    </source>
</evidence>
<reference evidence="2" key="2">
    <citation type="submission" date="2021-12" db="EMBL/GenBank/DDBJ databases">
        <title>Resequencing data analysis of finger millet.</title>
        <authorList>
            <person name="Hatakeyama M."/>
            <person name="Aluri S."/>
            <person name="Balachadran M.T."/>
            <person name="Sivarajan S.R."/>
            <person name="Poveda L."/>
            <person name="Shimizu-Inatsugi R."/>
            <person name="Schlapbach R."/>
            <person name="Sreeman S.M."/>
            <person name="Shimizu K.K."/>
        </authorList>
    </citation>
    <scope>NUCLEOTIDE SEQUENCE</scope>
</reference>
<comment type="caution">
    <text evidence="2">The sequence shown here is derived from an EMBL/GenBank/DDBJ whole genome shotgun (WGS) entry which is preliminary data.</text>
</comment>
<dbReference type="PANTHER" id="PTHR10775">
    <property type="entry name" value="OS08G0208400 PROTEIN"/>
    <property type="match status" value="1"/>
</dbReference>
<dbReference type="PANTHER" id="PTHR10775:SF185">
    <property type="entry name" value="OS08G0208400 PROTEIN"/>
    <property type="match status" value="1"/>
</dbReference>
<dbReference type="Proteomes" id="UP001054889">
    <property type="component" value="Unassembled WGS sequence"/>
</dbReference>
<accession>A0AAV5D9M8</accession>